<keyword evidence="6" id="KW-1185">Reference proteome</keyword>
<dbReference type="GO" id="GO:1904680">
    <property type="term" value="F:peptide transmembrane transporter activity"/>
    <property type="evidence" value="ECO:0007669"/>
    <property type="project" value="TreeGrafter"/>
</dbReference>
<dbReference type="Gene3D" id="3.10.105.10">
    <property type="entry name" value="Dipeptide-binding Protein, Domain 3"/>
    <property type="match status" value="1"/>
</dbReference>
<reference evidence="5 6" key="1">
    <citation type="submission" date="2018-07" db="EMBL/GenBank/DDBJ databases">
        <title>Genomic Encyclopedia of Type Strains, Phase IV (KMG-IV): sequencing the most valuable type-strain genomes for metagenomic binning, comparative biology and taxonomic classification.</title>
        <authorList>
            <person name="Goeker M."/>
        </authorList>
    </citation>
    <scope>NUCLEOTIDE SEQUENCE [LARGE SCALE GENOMIC DNA]</scope>
    <source>
        <strain evidence="5 6">DSM 25281</strain>
    </source>
</reference>
<dbReference type="SUPFAM" id="SSF53850">
    <property type="entry name" value="Periplasmic binding protein-like II"/>
    <property type="match status" value="1"/>
</dbReference>
<evidence type="ECO:0000256" key="2">
    <source>
        <dbReference type="ARBA" id="ARBA00023125"/>
    </source>
</evidence>
<dbReference type="OrthoDB" id="5894719at2"/>
<dbReference type="InterPro" id="IPR000914">
    <property type="entry name" value="SBP_5_dom"/>
</dbReference>
<dbReference type="RefSeq" id="WP_158538306.1">
    <property type="nucleotide sequence ID" value="NZ_QQAY01000002.1"/>
</dbReference>
<dbReference type="InterPro" id="IPR025370">
    <property type="entry name" value="SgrR_HTH_N"/>
</dbReference>
<dbReference type="GO" id="GO:0005886">
    <property type="term" value="C:plasma membrane"/>
    <property type="evidence" value="ECO:0007669"/>
    <property type="project" value="UniProtKB-SubCell"/>
</dbReference>
<dbReference type="Proteomes" id="UP000255326">
    <property type="component" value="Unassembled WGS sequence"/>
</dbReference>
<feature type="domain" description="Transcriptional regulator SgrR N-terminal HTH" evidence="4">
    <location>
        <begin position="7"/>
        <end position="99"/>
    </location>
</feature>
<sequence length="590" mass="68553">MDVKAHYRALRNNFNQPEGIFQNVRMDEIAHVLDCTIRNAQLLIKKLVELQYIEWIPGKGRGNQSKICFIKPLEELKFEKAKELVKQGKISAALQMMNEELPIAYSFEEWLYSHFGARPEEQADIIRYPFYRPVLRLDPAFVHRRTEADFIRQIFNTLTSFNERTKQLEGELAHYWESKNDHKVWVFYLRKGVKFHHGKLFTGEDVKFTFTRLKSLGTAAPLLNMIEHIEGSGSYGIEFHLKESNILFPHELCAEYCSIVPSDLDELIENRDFQSHPIGTGPFRIVENNESIMKLHSHQEYFNGRPHLDGMEMWVVPDYNQSRVLDQLNQGDILYDGEAKREHKTFNELTGIETGAVYLSMNLRKKGVLQDPFVRKAIDMAINRSKMIGDLKEMREIPASSFFPDISSEEIREEGDLLLARKLLQQSSYRGEMLSLYTYEMTSNEKNVQWLRGQLEIAGFHIETIILPVTQLTNPEILQKADLLAAGEVAGAQPDIELIHMFQSENGFIQNHLDDASKEMVSECIRVCRMESSFEKRKELLHKLELKLAEKRQVLFLFHIKQRVMHDGSIGGAIMNARGKIDYRKVWLRK</sequence>
<evidence type="ECO:0000259" key="3">
    <source>
        <dbReference type="Pfam" id="PF00496"/>
    </source>
</evidence>
<dbReference type="PROSITE" id="PS01040">
    <property type="entry name" value="SBP_BACTERIAL_5"/>
    <property type="match status" value="1"/>
</dbReference>
<dbReference type="Gene3D" id="3.90.76.10">
    <property type="entry name" value="Dipeptide-binding Protein, Domain 1"/>
    <property type="match status" value="1"/>
</dbReference>
<protein>
    <submittedName>
        <fullName evidence="5">MarR-like DNA-binding transcriptional regulator SgrR of sgrS sRNA</fullName>
    </submittedName>
</protein>
<dbReference type="InterPro" id="IPR039424">
    <property type="entry name" value="SBP_5"/>
</dbReference>
<evidence type="ECO:0000313" key="5">
    <source>
        <dbReference type="EMBL" id="RDI45439.1"/>
    </source>
</evidence>
<comment type="caution">
    <text evidence="5">The sequence shown here is derived from an EMBL/GenBank/DDBJ whole genome shotgun (WGS) entry which is preliminary data.</text>
</comment>
<dbReference type="Gene3D" id="3.40.190.10">
    <property type="entry name" value="Periplasmic binding protein-like II"/>
    <property type="match status" value="1"/>
</dbReference>
<comment type="subcellular location">
    <subcellularLocation>
        <location evidence="1">Cell membrane</location>
        <topology evidence="1">Lipid-anchor</topology>
    </subcellularLocation>
</comment>
<proteinExistence type="predicted"/>
<dbReference type="GO" id="GO:0003677">
    <property type="term" value="F:DNA binding"/>
    <property type="evidence" value="ECO:0007669"/>
    <property type="project" value="UniProtKB-KW"/>
</dbReference>
<evidence type="ECO:0000313" key="6">
    <source>
        <dbReference type="Proteomes" id="UP000255326"/>
    </source>
</evidence>
<organism evidence="5 6">
    <name type="scientific">Falsibacillus pallidus</name>
    <dbReference type="NCBI Taxonomy" id="493781"/>
    <lineage>
        <taxon>Bacteria</taxon>
        <taxon>Bacillati</taxon>
        <taxon>Bacillota</taxon>
        <taxon>Bacilli</taxon>
        <taxon>Bacillales</taxon>
        <taxon>Bacillaceae</taxon>
        <taxon>Falsibacillus</taxon>
    </lineage>
</organism>
<dbReference type="AlphaFoldDB" id="A0A370GPY3"/>
<dbReference type="Pfam" id="PF12793">
    <property type="entry name" value="SgrR_N"/>
    <property type="match status" value="1"/>
</dbReference>
<keyword evidence="2 5" id="KW-0238">DNA-binding</keyword>
<dbReference type="Pfam" id="PF00496">
    <property type="entry name" value="SBP_bac_5"/>
    <property type="match status" value="1"/>
</dbReference>
<name>A0A370GPY3_9BACI</name>
<feature type="domain" description="Solute-binding protein family 5" evidence="3">
    <location>
        <begin position="168"/>
        <end position="505"/>
    </location>
</feature>
<dbReference type="PANTHER" id="PTHR30290:SF72">
    <property type="entry name" value="HTH-TYPE TRANSCRIPTIONAL REGULATOR SGRR"/>
    <property type="match status" value="1"/>
</dbReference>
<dbReference type="PANTHER" id="PTHR30290">
    <property type="entry name" value="PERIPLASMIC BINDING COMPONENT OF ABC TRANSPORTER"/>
    <property type="match status" value="1"/>
</dbReference>
<evidence type="ECO:0000259" key="4">
    <source>
        <dbReference type="Pfam" id="PF12793"/>
    </source>
</evidence>
<dbReference type="EMBL" id="QQAY01000002">
    <property type="protein sequence ID" value="RDI45439.1"/>
    <property type="molecule type" value="Genomic_DNA"/>
</dbReference>
<evidence type="ECO:0000256" key="1">
    <source>
        <dbReference type="ARBA" id="ARBA00004193"/>
    </source>
</evidence>
<dbReference type="GO" id="GO:0015833">
    <property type="term" value="P:peptide transport"/>
    <property type="evidence" value="ECO:0007669"/>
    <property type="project" value="TreeGrafter"/>
</dbReference>
<dbReference type="InterPro" id="IPR023765">
    <property type="entry name" value="SBP_5_CS"/>
</dbReference>
<gene>
    <name evidence="5" type="ORF">DFR59_10264</name>
</gene>
<accession>A0A370GPY3</accession>